<name>A0A4Z2H6A3_9TELE</name>
<evidence type="ECO:0000313" key="4">
    <source>
        <dbReference type="Proteomes" id="UP000314294"/>
    </source>
</evidence>
<evidence type="ECO:0000259" key="2">
    <source>
        <dbReference type="Pfam" id="PF05349"/>
    </source>
</evidence>
<evidence type="ECO:0000256" key="1">
    <source>
        <dbReference type="SAM" id="MobiDB-lite"/>
    </source>
</evidence>
<protein>
    <recommendedName>
        <fullName evidence="2">GATA-type transcription activator N-terminal domain-containing protein</fullName>
    </recommendedName>
</protein>
<evidence type="ECO:0000313" key="3">
    <source>
        <dbReference type="EMBL" id="TNN60775.1"/>
    </source>
</evidence>
<gene>
    <name evidence="3" type="ORF">EYF80_029019</name>
</gene>
<sequence length="301" mass="32011">MLQRARLGAPLTHQVQERPELLRGAETPSMRAGSESRSGDLERGSPLGDVCLGSAPQEDVHDPGAAVGAGVVQRGVLLPARGPGVGSCPQQLFDHAQVAAGLGGPLRRGARGVQRGLALLVRGQHVRSVAEEELHVRLQASPRRHMQRREPRLPLPHADIRTCGDQQLRTPGTKHTRASWRAVFPPGSSFTSAPRNSSSSTHPACPLPAARRSAEVCFALELSVHMPADKRRGSQERVMALTIAGSFSTAYTPFMSPHMKVLWTAVSLQRTCDGGARTCCSRCCLGGLGARGSGSLVMALL</sequence>
<accession>A0A4Z2H6A3</accession>
<feature type="region of interest" description="Disordered" evidence="1">
    <location>
        <begin position="156"/>
        <end position="206"/>
    </location>
</feature>
<dbReference type="GO" id="GO:0005634">
    <property type="term" value="C:nucleus"/>
    <property type="evidence" value="ECO:0007669"/>
    <property type="project" value="InterPro"/>
</dbReference>
<dbReference type="InterPro" id="IPR008013">
    <property type="entry name" value="GATA_N"/>
</dbReference>
<dbReference type="GO" id="GO:0045893">
    <property type="term" value="P:positive regulation of DNA-templated transcription"/>
    <property type="evidence" value="ECO:0007669"/>
    <property type="project" value="InterPro"/>
</dbReference>
<proteinExistence type="predicted"/>
<feature type="region of interest" description="Disordered" evidence="1">
    <location>
        <begin position="1"/>
        <end position="64"/>
    </location>
</feature>
<dbReference type="Pfam" id="PF05349">
    <property type="entry name" value="GATA-N"/>
    <property type="match status" value="1"/>
</dbReference>
<dbReference type="EMBL" id="SRLO01000328">
    <property type="protein sequence ID" value="TNN60775.1"/>
    <property type="molecule type" value="Genomic_DNA"/>
</dbReference>
<dbReference type="AlphaFoldDB" id="A0A4Z2H6A3"/>
<dbReference type="GO" id="GO:0008270">
    <property type="term" value="F:zinc ion binding"/>
    <property type="evidence" value="ECO:0007669"/>
    <property type="project" value="InterPro"/>
</dbReference>
<keyword evidence="4" id="KW-1185">Reference proteome</keyword>
<feature type="compositionally biased region" description="Polar residues" evidence="1">
    <location>
        <begin position="188"/>
        <end position="202"/>
    </location>
</feature>
<feature type="domain" description="GATA-type transcription activator N-terminal" evidence="2">
    <location>
        <begin position="163"/>
        <end position="269"/>
    </location>
</feature>
<dbReference type="GO" id="GO:0003677">
    <property type="term" value="F:DNA binding"/>
    <property type="evidence" value="ECO:0007669"/>
    <property type="project" value="InterPro"/>
</dbReference>
<comment type="caution">
    <text evidence="3">The sequence shown here is derived from an EMBL/GenBank/DDBJ whole genome shotgun (WGS) entry which is preliminary data.</text>
</comment>
<reference evidence="3 4" key="1">
    <citation type="submission" date="2019-03" db="EMBL/GenBank/DDBJ databases">
        <title>First draft genome of Liparis tanakae, snailfish: a comprehensive survey of snailfish specific genes.</title>
        <authorList>
            <person name="Kim W."/>
            <person name="Song I."/>
            <person name="Jeong J.-H."/>
            <person name="Kim D."/>
            <person name="Kim S."/>
            <person name="Ryu S."/>
            <person name="Song J.Y."/>
            <person name="Lee S.K."/>
        </authorList>
    </citation>
    <scope>NUCLEOTIDE SEQUENCE [LARGE SCALE GENOMIC DNA]</scope>
    <source>
        <tissue evidence="3">Muscle</tissue>
    </source>
</reference>
<dbReference type="Proteomes" id="UP000314294">
    <property type="component" value="Unassembled WGS sequence"/>
</dbReference>
<dbReference type="OrthoDB" id="10632863at2759"/>
<organism evidence="3 4">
    <name type="scientific">Liparis tanakae</name>
    <name type="common">Tanaka's snailfish</name>
    <dbReference type="NCBI Taxonomy" id="230148"/>
    <lineage>
        <taxon>Eukaryota</taxon>
        <taxon>Metazoa</taxon>
        <taxon>Chordata</taxon>
        <taxon>Craniata</taxon>
        <taxon>Vertebrata</taxon>
        <taxon>Euteleostomi</taxon>
        <taxon>Actinopterygii</taxon>
        <taxon>Neopterygii</taxon>
        <taxon>Teleostei</taxon>
        <taxon>Neoteleostei</taxon>
        <taxon>Acanthomorphata</taxon>
        <taxon>Eupercaria</taxon>
        <taxon>Perciformes</taxon>
        <taxon>Cottioidei</taxon>
        <taxon>Cottales</taxon>
        <taxon>Liparidae</taxon>
        <taxon>Liparis</taxon>
    </lineage>
</organism>